<comment type="function">
    <text evidence="5">May play the central regulatory role in sporulation. It may be an element of the effector pathway responsible for the activation of sporulation genes in response to nutritional stress. Spo0A may act in concert with spo0H (a sigma factor) to control the expression of some genes that are critical to the sporulation process.</text>
</comment>
<feature type="domain" description="HTH araC/xylS-type" evidence="7">
    <location>
        <begin position="414"/>
        <end position="512"/>
    </location>
</feature>
<dbReference type="GO" id="GO:0043565">
    <property type="term" value="F:sequence-specific DNA binding"/>
    <property type="evidence" value="ECO:0007669"/>
    <property type="project" value="InterPro"/>
</dbReference>
<dbReference type="InterPro" id="IPR018060">
    <property type="entry name" value="HTH_AraC"/>
</dbReference>
<dbReference type="Proteomes" id="UP000095597">
    <property type="component" value="Unassembled WGS sequence"/>
</dbReference>
<evidence type="ECO:0000256" key="3">
    <source>
        <dbReference type="ARBA" id="ARBA00023125"/>
    </source>
</evidence>
<dbReference type="PROSITE" id="PS50110">
    <property type="entry name" value="RESPONSE_REGULATORY"/>
    <property type="match status" value="1"/>
</dbReference>
<dbReference type="SMART" id="SM00342">
    <property type="entry name" value="HTH_ARAC"/>
    <property type="match status" value="1"/>
</dbReference>
<feature type="modified residue" description="4-aspartylphosphate" evidence="6">
    <location>
        <position position="59"/>
    </location>
</feature>
<dbReference type="Gene3D" id="3.40.50.2300">
    <property type="match status" value="1"/>
</dbReference>
<evidence type="ECO:0000256" key="5">
    <source>
        <dbReference type="ARBA" id="ARBA00024867"/>
    </source>
</evidence>
<evidence type="ECO:0000256" key="2">
    <source>
        <dbReference type="ARBA" id="ARBA00023015"/>
    </source>
</evidence>
<dbReference type="PROSITE" id="PS01124">
    <property type="entry name" value="HTH_ARAC_FAMILY_2"/>
    <property type="match status" value="1"/>
</dbReference>
<dbReference type="SUPFAM" id="SSF46689">
    <property type="entry name" value="Homeodomain-like"/>
    <property type="match status" value="2"/>
</dbReference>
<name>A0A173SGV6_9FIRM</name>
<dbReference type="Gene3D" id="1.10.10.60">
    <property type="entry name" value="Homeodomain-like"/>
    <property type="match status" value="2"/>
</dbReference>
<organism evidence="9 10">
    <name type="scientific">Dorea longicatena</name>
    <dbReference type="NCBI Taxonomy" id="88431"/>
    <lineage>
        <taxon>Bacteria</taxon>
        <taxon>Bacillati</taxon>
        <taxon>Bacillota</taxon>
        <taxon>Clostridia</taxon>
        <taxon>Lachnospirales</taxon>
        <taxon>Lachnospiraceae</taxon>
        <taxon>Dorea</taxon>
    </lineage>
</organism>
<dbReference type="GO" id="GO:0003700">
    <property type="term" value="F:DNA-binding transcription factor activity"/>
    <property type="evidence" value="ECO:0007669"/>
    <property type="project" value="InterPro"/>
</dbReference>
<evidence type="ECO:0000313" key="9">
    <source>
        <dbReference type="EMBL" id="CUM89622.1"/>
    </source>
</evidence>
<protein>
    <recommendedName>
        <fullName evidence="1">Stage 0 sporulation protein A homolog</fullName>
    </recommendedName>
</protein>
<feature type="domain" description="Response regulatory" evidence="8">
    <location>
        <begin position="2"/>
        <end position="124"/>
    </location>
</feature>
<reference evidence="9 10" key="1">
    <citation type="submission" date="2015-09" db="EMBL/GenBank/DDBJ databases">
        <authorList>
            <consortium name="Pathogen Informatics"/>
        </authorList>
    </citation>
    <scope>NUCLEOTIDE SEQUENCE [LARGE SCALE GENOMIC DNA]</scope>
    <source>
        <strain evidence="9 10">2789STDY5834961</strain>
    </source>
</reference>
<dbReference type="GeneID" id="93135704"/>
<dbReference type="InterPro" id="IPR009057">
    <property type="entry name" value="Homeodomain-like_sf"/>
</dbReference>
<evidence type="ECO:0000313" key="10">
    <source>
        <dbReference type="Proteomes" id="UP000095597"/>
    </source>
</evidence>
<gene>
    <name evidence="9" type="primary">yehT</name>
    <name evidence="9" type="ORF">ERS852573_01040</name>
</gene>
<evidence type="ECO:0000259" key="8">
    <source>
        <dbReference type="PROSITE" id="PS50110"/>
    </source>
</evidence>
<keyword evidence="6" id="KW-0597">Phosphoprotein</keyword>
<dbReference type="RefSeq" id="WP_044919657.1">
    <property type="nucleotide sequence ID" value="NZ_CP102280.1"/>
</dbReference>
<keyword evidence="2" id="KW-0805">Transcription regulation</keyword>
<sequence>MRIIVIEDNELYKNELLQCLEQEESDIEIVGSASNGAEGLALTEKLIRDNLTPDVIFTDVRMPEVDGFEMIEALQRRGISCKIVVTSSCPEFLYAKRAMELGAVDFLVKPLKVYEVRNVLGRLRRELESEKKWKHILNLEYIFLNAMAGKIKDDQQIGDLIKEGYGIAPEERIGVLGIGMSSNYEKYKEQVLQMLKELEIFNQQQDFCAYTIEMYGRQSFVVLFYHMGNEHETYQYLEQTIVPMICNTVRGRVICTWAVSNGFGNMYEAVRELDHAAEWNLILKKGTLICKEKIQKIALYPYKYPVNLEKEAKEALLNKDAKRLKKIFSRYWDYCRELPCTPQEAKEGCIRIALVLIQMAAETGAVQAQRKGQTFLQRISRANGWTDVEEKVDTFFEYLTSKDEAENDMSLLIQKALENIREYYDQGITLEEIAEKLHVTEEYLSTQFRKETGRTFTETIRGYRIERIKELLTATNWKLTKIAELAGYTDPKYMSRVFKEETGMLPLEYRKKNG</sequence>
<keyword evidence="3" id="KW-0238">DNA-binding</keyword>
<keyword evidence="4" id="KW-0804">Transcription</keyword>
<dbReference type="OrthoDB" id="9794370at2"/>
<dbReference type="InterPro" id="IPR001789">
    <property type="entry name" value="Sig_transdc_resp-reg_receiver"/>
</dbReference>
<evidence type="ECO:0000256" key="4">
    <source>
        <dbReference type="ARBA" id="ARBA00023163"/>
    </source>
</evidence>
<dbReference type="PANTHER" id="PTHR43280">
    <property type="entry name" value="ARAC-FAMILY TRANSCRIPTIONAL REGULATOR"/>
    <property type="match status" value="1"/>
</dbReference>
<dbReference type="AlphaFoldDB" id="A0A173SGV6"/>
<proteinExistence type="predicted"/>
<dbReference type="Pfam" id="PF00072">
    <property type="entry name" value="Response_reg"/>
    <property type="match status" value="1"/>
</dbReference>
<dbReference type="CDD" id="cd17536">
    <property type="entry name" value="REC_YesN-like"/>
    <property type="match status" value="1"/>
</dbReference>
<dbReference type="GO" id="GO:0000160">
    <property type="term" value="P:phosphorelay signal transduction system"/>
    <property type="evidence" value="ECO:0007669"/>
    <property type="project" value="InterPro"/>
</dbReference>
<dbReference type="SUPFAM" id="SSF52172">
    <property type="entry name" value="CheY-like"/>
    <property type="match status" value="1"/>
</dbReference>
<dbReference type="InterPro" id="IPR011006">
    <property type="entry name" value="CheY-like_superfamily"/>
</dbReference>
<dbReference type="SMART" id="SM00448">
    <property type="entry name" value="REC"/>
    <property type="match status" value="1"/>
</dbReference>
<dbReference type="EMBL" id="CYXO01000004">
    <property type="protein sequence ID" value="CUM89622.1"/>
    <property type="molecule type" value="Genomic_DNA"/>
</dbReference>
<evidence type="ECO:0000256" key="1">
    <source>
        <dbReference type="ARBA" id="ARBA00018672"/>
    </source>
</evidence>
<evidence type="ECO:0000259" key="7">
    <source>
        <dbReference type="PROSITE" id="PS01124"/>
    </source>
</evidence>
<evidence type="ECO:0000256" key="6">
    <source>
        <dbReference type="PROSITE-ProRule" id="PRU00169"/>
    </source>
</evidence>
<dbReference type="PANTHER" id="PTHR43280:SF28">
    <property type="entry name" value="HTH-TYPE TRANSCRIPTIONAL ACTIVATOR RHAS"/>
    <property type="match status" value="1"/>
</dbReference>
<accession>A0A173SGV6</accession>
<dbReference type="Pfam" id="PF12833">
    <property type="entry name" value="HTH_18"/>
    <property type="match status" value="1"/>
</dbReference>